<evidence type="ECO:0000313" key="2">
    <source>
        <dbReference type="Proteomes" id="UP000054538"/>
    </source>
</evidence>
<dbReference type="Proteomes" id="UP000054538">
    <property type="component" value="Unassembled WGS sequence"/>
</dbReference>
<reference evidence="2" key="2">
    <citation type="submission" date="2015-01" db="EMBL/GenBank/DDBJ databases">
        <title>Evolutionary Origins and Diversification of the Mycorrhizal Mutualists.</title>
        <authorList>
            <consortium name="DOE Joint Genome Institute"/>
            <consortium name="Mycorrhizal Genomics Consortium"/>
            <person name="Kohler A."/>
            <person name="Kuo A."/>
            <person name="Nagy L.G."/>
            <person name="Floudas D."/>
            <person name="Copeland A."/>
            <person name="Barry K.W."/>
            <person name="Cichocki N."/>
            <person name="Veneault-Fourrey C."/>
            <person name="LaButti K."/>
            <person name="Lindquist E.A."/>
            <person name="Lipzen A."/>
            <person name="Lundell T."/>
            <person name="Morin E."/>
            <person name="Murat C."/>
            <person name="Riley R."/>
            <person name="Ohm R."/>
            <person name="Sun H."/>
            <person name="Tunlid A."/>
            <person name="Henrissat B."/>
            <person name="Grigoriev I.V."/>
            <person name="Hibbett D.S."/>
            <person name="Martin F."/>
        </authorList>
    </citation>
    <scope>NUCLEOTIDE SEQUENCE [LARGE SCALE GENOMIC DNA]</scope>
    <source>
        <strain evidence="2">Ve08.2h10</strain>
    </source>
</reference>
<dbReference type="HOGENOM" id="CLU_066484_0_0_1"/>
<dbReference type="STRING" id="930991.A0A0D0CU65"/>
<sequence>SAGHAGKHICVVNEHLCGKPCKFMGRHGCLDACTKVIGHPDEEHLCAAPVHACGRPCDLSGVKLIDGSTYACPGSCRIASDLDHFRHECDARFCSIPCQLCKRLCSDQDHMHGLESDAIHLCGQEHLCTAVCSSPGICEIETAPQSIEATFTGKNETFQYTKVRGIYLFLGSCSYQRNIEIAKRLKCMKPIAPGATEHIGPHNHSLDKKVVHFCEDRCENCGYFCTLPLGHPQQEHETRHGSMSRTRWAVDGPDDVALEIEGRKFSTNDEGAPMMCNLVCQAMGRHVHIDYCRADDEAACAGNDELQHLTKRMQPNPDRPKDVLTHNLFWKRSGFRDPYSKEEQTNFAKWCVKSVSSYLRIIDDSAVMPCVADLNTVLLAEIRPCLHTVFCHFSILL</sequence>
<reference evidence="1 2" key="1">
    <citation type="submission" date="2014-04" db="EMBL/GenBank/DDBJ databases">
        <authorList>
            <consortium name="DOE Joint Genome Institute"/>
            <person name="Kuo A."/>
            <person name="Kohler A."/>
            <person name="Jargeat P."/>
            <person name="Nagy L.G."/>
            <person name="Floudas D."/>
            <person name="Copeland A."/>
            <person name="Barry K.W."/>
            <person name="Cichocki N."/>
            <person name="Veneault-Fourrey C."/>
            <person name="LaButti K."/>
            <person name="Lindquist E.A."/>
            <person name="Lipzen A."/>
            <person name="Lundell T."/>
            <person name="Morin E."/>
            <person name="Murat C."/>
            <person name="Sun H."/>
            <person name="Tunlid A."/>
            <person name="Henrissat B."/>
            <person name="Grigoriev I.V."/>
            <person name="Hibbett D.S."/>
            <person name="Martin F."/>
            <person name="Nordberg H.P."/>
            <person name="Cantor M.N."/>
            <person name="Hua S.X."/>
        </authorList>
    </citation>
    <scope>NUCLEOTIDE SEQUENCE [LARGE SCALE GENOMIC DNA]</scope>
    <source>
        <strain evidence="1 2">Ve08.2h10</strain>
    </source>
</reference>
<evidence type="ECO:0000313" key="1">
    <source>
        <dbReference type="EMBL" id="KIK74646.1"/>
    </source>
</evidence>
<dbReference type="OrthoDB" id="2343366at2759"/>
<feature type="non-terminal residue" evidence="1">
    <location>
        <position position="397"/>
    </location>
</feature>
<dbReference type="AlphaFoldDB" id="A0A0D0CU65"/>
<accession>A0A0D0CU65</accession>
<dbReference type="InParanoid" id="A0A0D0CU65"/>
<gene>
    <name evidence="1" type="ORF">PAXRUDRAFT_175036</name>
</gene>
<name>A0A0D0CU65_9AGAM</name>
<proteinExistence type="predicted"/>
<protein>
    <submittedName>
        <fullName evidence="1">Uncharacterized protein</fullName>
    </submittedName>
</protein>
<dbReference type="EMBL" id="KN828670">
    <property type="protein sequence ID" value="KIK74646.1"/>
    <property type="molecule type" value="Genomic_DNA"/>
</dbReference>
<keyword evidence="2" id="KW-1185">Reference proteome</keyword>
<organism evidence="1 2">
    <name type="scientific">Paxillus rubicundulus Ve08.2h10</name>
    <dbReference type="NCBI Taxonomy" id="930991"/>
    <lineage>
        <taxon>Eukaryota</taxon>
        <taxon>Fungi</taxon>
        <taxon>Dikarya</taxon>
        <taxon>Basidiomycota</taxon>
        <taxon>Agaricomycotina</taxon>
        <taxon>Agaricomycetes</taxon>
        <taxon>Agaricomycetidae</taxon>
        <taxon>Boletales</taxon>
        <taxon>Paxilineae</taxon>
        <taxon>Paxillaceae</taxon>
        <taxon>Paxillus</taxon>
    </lineage>
</organism>